<name>A0A8K0J018_9HYPO</name>
<protein>
    <submittedName>
        <fullName evidence="2">Uncharacterized protein</fullName>
    </submittedName>
</protein>
<evidence type="ECO:0000256" key="1">
    <source>
        <dbReference type="SAM" id="MobiDB-lite"/>
    </source>
</evidence>
<proteinExistence type="predicted"/>
<keyword evidence="3" id="KW-1185">Reference proteome</keyword>
<accession>A0A8K0J018</accession>
<feature type="region of interest" description="Disordered" evidence="1">
    <location>
        <begin position="34"/>
        <end position="54"/>
    </location>
</feature>
<dbReference type="Proteomes" id="UP000811619">
    <property type="component" value="Unassembled WGS sequence"/>
</dbReference>
<evidence type="ECO:0000313" key="3">
    <source>
        <dbReference type="Proteomes" id="UP000811619"/>
    </source>
</evidence>
<reference evidence="2" key="1">
    <citation type="journal article" date="2020" name="bioRxiv">
        <title>Whole genome comparisons of ergot fungi reveals the divergence and evolution of species within the genus Claviceps are the result of varying mechanisms driving genome evolution and host range expansion.</title>
        <authorList>
            <person name="Wyka S.A."/>
            <person name="Mondo S.J."/>
            <person name="Liu M."/>
            <person name="Dettman J."/>
            <person name="Nalam V."/>
            <person name="Broders K.D."/>
        </authorList>
    </citation>
    <scope>NUCLEOTIDE SEQUENCE</scope>
    <source>
        <strain evidence="2">CCC 489</strain>
    </source>
</reference>
<sequence length="106" mass="12315">MLTIEITTKGAHEDFARELRELRERSRMTADAVLAGTSDSRTHPRPPPTTTGLVDRTHRHQMYVDRVYRRRRRRQRGWSTTTTITITITITPTPTTTHHAPPRDSR</sequence>
<comment type="caution">
    <text evidence="2">The sequence shown here is derived from an EMBL/GenBank/DDBJ whole genome shotgun (WGS) entry which is preliminary data.</text>
</comment>
<dbReference type="EMBL" id="SRPY01001344">
    <property type="protein sequence ID" value="KAG5913395.1"/>
    <property type="molecule type" value="Genomic_DNA"/>
</dbReference>
<evidence type="ECO:0000313" key="2">
    <source>
        <dbReference type="EMBL" id="KAG5913395.1"/>
    </source>
</evidence>
<dbReference type="AlphaFoldDB" id="A0A8K0J018"/>
<organism evidence="2 3">
    <name type="scientific">Claviceps africana</name>
    <dbReference type="NCBI Taxonomy" id="83212"/>
    <lineage>
        <taxon>Eukaryota</taxon>
        <taxon>Fungi</taxon>
        <taxon>Dikarya</taxon>
        <taxon>Ascomycota</taxon>
        <taxon>Pezizomycotina</taxon>
        <taxon>Sordariomycetes</taxon>
        <taxon>Hypocreomycetidae</taxon>
        <taxon>Hypocreales</taxon>
        <taxon>Clavicipitaceae</taxon>
        <taxon>Claviceps</taxon>
    </lineage>
</organism>
<gene>
    <name evidence="2" type="ORF">E4U42_001215</name>
</gene>